<dbReference type="InterPro" id="IPR001509">
    <property type="entry name" value="Epimerase_deHydtase"/>
</dbReference>
<name>A0A6M4H1D5_9PROT</name>
<dbReference type="KEGG" id="uru:DSM104443_03559"/>
<dbReference type="EMBL" id="CP053069">
    <property type="protein sequence ID" value="QJR12473.1"/>
    <property type="molecule type" value="Genomic_DNA"/>
</dbReference>
<organism evidence="2 3">
    <name type="scientific">Usitatibacter rugosus</name>
    <dbReference type="NCBI Taxonomy" id="2732067"/>
    <lineage>
        <taxon>Bacteria</taxon>
        <taxon>Pseudomonadati</taxon>
        <taxon>Pseudomonadota</taxon>
        <taxon>Betaproteobacteria</taxon>
        <taxon>Nitrosomonadales</taxon>
        <taxon>Usitatibacteraceae</taxon>
        <taxon>Usitatibacter</taxon>
    </lineage>
</organism>
<reference evidence="2 3" key="1">
    <citation type="submission" date="2020-04" db="EMBL/GenBank/DDBJ databases">
        <title>Usitatibacter rugosus gen. nov., sp. nov. and Usitatibacter palustris sp. nov., novel members of Usitatibacteraceae fam. nov. within the order Nitrosomonadales isolated from soil.</title>
        <authorList>
            <person name="Huber K.J."/>
            <person name="Neumann-Schaal M."/>
            <person name="Geppert A."/>
            <person name="Luckner M."/>
            <person name="Wanner G."/>
            <person name="Overmann J."/>
        </authorList>
    </citation>
    <scope>NUCLEOTIDE SEQUENCE [LARGE SCALE GENOMIC DNA]</scope>
    <source>
        <strain evidence="2 3">0125_3</strain>
    </source>
</reference>
<proteinExistence type="predicted"/>
<accession>A0A6M4H1D5</accession>
<gene>
    <name evidence="2" type="ORF">DSM104443_03559</name>
</gene>
<keyword evidence="3" id="KW-1185">Reference proteome</keyword>
<dbReference type="Proteomes" id="UP000501534">
    <property type="component" value="Chromosome"/>
</dbReference>
<dbReference type="PANTHER" id="PTHR12126">
    <property type="entry name" value="NADH-UBIQUINONE OXIDOREDUCTASE 39 KDA SUBUNIT-RELATED"/>
    <property type="match status" value="1"/>
</dbReference>
<evidence type="ECO:0000313" key="3">
    <source>
        <dbReference type="Proteomes" id="UP000501534"/>
    </source>
</evidence>
<dbReference type="AlphaFoldDB" id="A0A6M4H1D5"/>
<evidence type="ECO:0000259" key="1">
    <source>
        <dbReference type="Pfam" id="PF01370"/>
    </source>
</evidence>
<dbReference type="RefSeq" id="WP_212756780.1">
    <property type="nucleotide sequence ID" value="NZ_CP053069.1"/>
</dbReference>
<protein>
    <recommendedName>
        <fullName evidence="1">NAD-dependent epimerase/dehydratase domain-containing protein</fullName>
    </recommendedName>
</protein>
<dbReference type="InterPro" id="IPR036291">
    <property type="entry name" value="NAD(P)-bd_dom_sf"/>
</dbReference>
<dbReference type="Pfam" id="PF01370">
    <property type="entry name" value="Epimerase"/>
    <property type="match status" value="1"/>
</dbReference>
<dbReference type="Gene3D" id="3.40.50.720">
    <property type="entry name" value="NAD(P)-binding Rossmann-like Domain"/>
    <property type="match status" value="1"/>
</dbReference>
<feature type="domain" description="NAD-dependent epimerase/dehydratase" evidence="1">
    <location>
        <begin position="7"/>
        <end position="214"/>
    </location>
</feature>
<dbReference type="PANTHER" id="PTHR12126:SF11">
    <property type="entry name" value="NADH DEHYDROGENASE [UBIQUINONE] 1 ALPHA SUBCOMPLEX SUBUNIT 9, MITOCHONDRIAL"/>
    <property type="match status" value="1"/>
</dbReference>
<dbReference type="InterPro" id="IPR051207">
    <property type="entry name" value="ComplexI_NDUFA9_subunit"/>
</dbReference>
<evidence type="ECO:0000313" key="2">
    <source>
        <dbReference type="EMBL" id="QJR12473.1"/>
    </source>
</evidence>
<dbReference type="GO" id="GO:0044877">
    <property type="term" value="F:protein-containing complex binding"/>
    <property type="evidence" value="ECO:0007669"/>
    <property type="project" value="TreeGrafter"/>
</dbReference>
<dbReference type="CDD" id="cd05271">
    <property type="entry name" value="NDUFA9_like_SDR_a"/>
    <property type="match status" value="1"/>
</dbReference>
<sequence length="316" mass="34231">MQPRTIALVGGTGFVGRALGERLTERGKALRVLTRRLTNASSLLIYPMMDVRVGNSLDVEFLSRAFDGVDAVVNLAGILHERGGQTFQSVHVDLPRRLANACRAAGVRRMVHMSALGAAENAPSEYLRSKALGEKAVVQGAGDGIGVTIVRPSVIFGRHDAFVNRFAAMARVFPVIPLPGAEARFQPIWVEDVARVIALALDDGGTAGKSYNLCGPKPYALREIVELAALYSGHPRRVIAVPDWAARLQAAVLEHLPGPLLTRDNLRSMEVPNVCDGPFPDRFGFAPSALESVAPQYLADASPRGRYDRYRFRAGR</sequence>
<dbReference type="SUPFAM" id="SSF51735">
    <property type="entry name" value="NAD(P)-binding Rossmann-fold domains"/>
    <property type="match status" value="1"/>
</dbReference>